<dbReference type="OrthoDB" id="9932876at2"/>
<evidence type="ECO:0000313" key="2">
    <source>
        <dbReference type="EMBL" id="TKC16821.1"/>
    </source>
</evidence>
<keyword evidence="1" id="KW-0732">Signal</keyword>
<feature type="chain" id="PRO_5020869823" evidence="1">
    <location>
        <begin position="21"/>
        <end position="141"/>
    </location>
</feature>
<evidence type="ECO:0000313" key="3">
    <source>
        <dbReference type="Proteomes" id="UP000307756"/>
    </source>
</evidence>
<accession>A0A4U1D3D4</accession>
<evidence type="ECO:0000256" key="1">
    <source>
        <dbReference type="SAM" id="SignalP"/>
    </source>
</evidence>
<protein>
    <submittedName>
        <fullName evidence="2">Uncharacterized protein</fullName>
    </submittedName>
</protein>
<keyword evidence="3" id="KW-1185">Reference proteome</keyword>
<reference evidence="2 3" key="1">
    <citation type="journal article" date="2011" name="J. Microbiol.">
        <title>Bacillus kyonggiensis sp. nov., isolated from soil of a lettuce field.</title>
        <authorList>
            <person name="Dong K."/>
            <person name="Lee S."/>
        </authorList>
    </citation>
    <scope>NUCLEOTIDE SEQUENCE [LARGE SCALE GENOMIC DNA]</scope>
    <source>
        <strain evidence="2 3">NB22</strain>
    </source>
</reference>
<dbReference type="Proteomes" id="UP000307756">
    <property type="component" value="Unassembled WGS sequence"/>
</dbReference>
<dbReference type="AlphaFoldDB" id="A0A4U1D3D4"/>
<organism evidence="2 3">
    <name type="scientific">Robertmurraya kyonggiensis</name>
    <dbReference type="NCBI Taxonomy" id="1037680"/>
    <lineage>
        <taxon>Bacteria</taxon>
        <taxon>Bacillati</taxon>
        <taxon>Bacillota</taxon>
        <taxon>Bacilli</taxon>
        <taxon>Bacillales</taxon>
        <taxon>Bacillaceae</taxon>
        <taxon>Robertmurraya</taxon>
    </lineage>
</organism>
<comment type="caution">
    <text evidence="2">The sequence shown here is derived from an EMBL/GenBank/DDBJ whole genome shotgun (WGS) entry which is preliminary data.</text>
</comment>
<name>A0A4U1D3D4_9BACI</name>
<dbReference type="RefSeq" id="WP_136831227.1">
    <property type="nucleotide sequence ID" value="NZ_SWBM01000002.1"/>
</dbReference>
<proteinExistence type="predicted"/>
<gene>
    <name evidence="2" type="ORF">FA727_12190</name>
</gene>
<feature type="signal peptide" evidence="1">
    <location>
        <begin position="1"/>
        <end position="20"/>
    </location>
</feature>
<sequence>MKKLVIFLFTCSLLVGTAYASSNVSELLSSWYKNEQTNSNNALFSSIADNILDIVISTAKQTAELKEQAASTLSSLSLEKNADMKQSIENYHRNYQTQLLETAESIDTETYFKEYTETKKVQLDSELDKDIESMISEVFGH</sequence>
<dbReference type="EMBL" id="SWBM01000002">
    <property type="protein sequence ID" value="TKC16821.1"/>
    <property type="molecule type" value="Genomic_DNA"/>
</dbReference>